<protein>
    <submittedName>
        <fullName evidence="2">PQQ-binding-like beta-propeller repeat protein</fullName>
    </submittedName>
</protein>
<organism evidence="2 3">
    <name type="scientific">Streptomyces solicathayae</name>
    <dbReference type="NCBI Taxonomy" id="3081768"/>
    <lineage>
        <taxon>Bacteria</taxon>
        <taxon>Bacillati</taxon>
        <taxon>Actinomycetota</taxon>
        <taxon>Actinomycetes</taxon>
        <taxon>Kitasatosporales</taxon>
        <taxon>Streptomycetaceae</taxon>
        <taxon>Streptomyces</taxon>
    </lineage>
</organism>
<sequence>MAARTTGDARPGRERWLSSREGTRRLRPLLAAVAALVVGLTAGCSASGGSMRVVWDAPVDDSARDYGNGAWLVDDTLVRSRYDAVTAFDARSGDRRWEYAPPGQDHVCAVGRRTAGSVVLLARGDRGPGGQGCATVAALDLTTGRELWHVRRAPADLTESLTDMVAAGGGLAVLRDGDDRWALETIQPTVQGSQSLRAFDLRTGAPRWKAAVPAGCVPERVAAGERLVLAVLTCGRTELRLAAFDKADGKAQWSAPLGGRPTPGTDAEVTLLSTDPVVVQVGGTVQGGLPGAYLAFGEDGTPLSRIEPTGGHGTSQSHRPEVVAVADGRLYAAAETKRGKEYVNRVVAFDLLKGTEVWRSDLASGRGFLALEAAGGRVTALVRMLARRHDDTDELLVLDAATGDEQDTSDTGADIDHKAGELTDLLIHEDLVVVVRWGRGVRPFSVYERG</sequence>
<reference evidence="2 3" key="1">
    <citation type="submission" date="2023-10" db="EMBL/GenBank/DDBJ databases">
        <title>The genome sequence of Streptomyces sp. HUAS YS2.</title>
        <authorList>
            <person name="Mo P."/>
        </authorList>
    </citation>
    <scope>NUCLEOTIDE SEQUENCE [LARGE SCALE GENOMIC DNA]</scope>
    <source>
        <strain evidence="2 3">HUAS YS2</strain>
    </source>
</reference>
<dbReference type="Pfam" id="PF13360">
    <property type="entry name" value="PQQ_2"/>
    <property type="match status" value="2"/>
</dbReference>
<dbReference type="InterPro" id="IPR011047">
    <property type="entry name" value="Quinoprotein_ADH-like_sf"/>
</dbReference>
<dbReference type="PANTHER" id="PTHR34512:SF30">
    <property type="entry name" value="OUTER MEMBRANE PROTEIN ASSEMBLY FACTOR BAMB"/>
    <property type="match status" value="1"/>
</dbReference>
<dbReference type="SMART" id="SM00564">
    <property type="entry name" value="PQQ"/>
    <property type="match status" value="4"/>
</dbReference>
<name>A0ABZ0LYM6_9ACTN</name>
<dbReference type="InterPro" id="IPR015943">
    <property type="entry name" value="WD40/YVTN_repeat-like_dom_sf"/>
</dbReference>
<dbReference type="PANTHER" id="PTHR34512">
    <property type="entry name" value="CELL SURFACE PROTEIN"/>
    <property type="match status" value="1"/>
</dbReference>
<proteinExistence type="predicted"/>
<feature type="domain" description="Pyrrolo-quinoline quinone repeat" evidence="1">
    <location>
        <begin position="54"/>
        <end position="213"/>
    </location>
</feature>
<dbReference type="SUPFAM" id="SSF50998">
    <property type="entry name" value="Quinoprotein alcohol dehydrogenase-like"/>
    <property type="match status" value="1"/>
</dbReference>
<evidence type="ECO:0000313" key="3">
    <source>
        <dbReference type="Proteomes" id="UP001301731"/>
    </source>
</evidence>
<dbReference type="InterPro" id="IPR018391">
    <property type="entry name" value="PQQ_b-propeller_rpt"/>
</dbReference>
<dbReference type="Proteomes" id="UP001301731">
    <property type="component" value="Chromosome"/>
</dbReference>
<dbReference type="Gene3D" id="2.130.10.10">
    <property type="entry name" value="YVTN repeat-like/Quinoprotein amine dehydrogenase"/>
    <property type="match status" value="1"/>
</dbReference>
<accession>A0ABZ0LYM6</accession>
<dbReference type="RefSeq" id="WP_318107054.1">
    <property type="nucleotide sequence ID" value="NZ_CP137573.1"/>
</dbReference>
<evidence type="ECO:0000313" key="2">
    <source>
        <dbReference type="EMBL" id="WOX24608.1"/>
    </source>
</evidence>
<dbReference type="EMBL" id="CP137573">
    <property type="protein sequence ID" value="WOX24608.1"/>
    <property type="molecule type" value="Genomic_DNA"/>
</dbReference>
<feature type="domain" description="Pyrrolo-quinoline quinone repeat" evidence="1">
    <location>
        <begin position="299"/>
        <end position="407"/>
    </location>
</feature>
<gene>
    <name evidence="2" type="ORF">R2D22_25800</name>
</gene>
<dbReference type="Gene3D" id="2.40.10.480">
    <property type="match status" value="1"/>
</dbReference>
<keyword evidence="3" id="KW-1185">Reference proteome</keyword>
<dbReference type="InterPro" id="IPR002372">
    <property type="entry name" value="PQQ_rpt_dom"/>
</dbReference>
<evidence type="ECO:0000259" key="1">
    <source>
        <dbReference type="Pfam" id="PF13360"/>
    </source>
</evidence>